<dbReference type="AlphaFoldDB" id="A0A5C5B908"/>
<name>A0A5C5B908_9MICO</name>
<evidence type="ECO:0000313" key="2">
    <source>
        <dbReference type="Proteomes" id="UP000313849"/>
    </source>
</evidence>
<protein>
    <recommendedName>
        <fullName evidence="3">Nuclear transport factor 2 family protein</fullName>
    </recommendedName>
</protein>
<evidence type="ECO:0008006" key="3">
    <source>
        <dbReference type="Google" id="ProtNLM"/>
    </source>
</evidence>
<proteinExistence type="predicted"/>
<keyword evidence="2" id="KW-1185">Reference proteome</keyword>
<sequence>MGLRMRVAGLVVTVGTAALCVSCSSPSGSVIASPAPDAEPAQVVQALVDAVNAGDAELVRNLSEDGSSQLDWWVEHGATMRDARIGAVYEDPESQADASGPEIVGVVVDFVPWGVDASMQEGVETSWAFQLVRQGGRWLFHGAGVG</sequence>
<accession>A0A5C5B908</accession>
<comment type="caution">
    <text evidence="1">The sequence shown here is derived from an EMBL/GenBank/DDBJ whole genome shotgun (WGS) entry which is preliminary data.</text>
</comment>
<dbReference type="EMBL" id="VENP01000051">
    <property type="protein sequence ID" value="TNU73330.1"/>
    <property type="molecule type" value="Genomic_DNA"/>
</dbReference>
<dbReference type="OrthoDB" id="5148334at2"/>
<evidence type="ECO:0000313" key="1">
    <source>
        <dbReference type="EMBL" id="TNU73330.1"/>
    </source>
</evidence>
<organism evidence="1 2">
    <name type="scientific">Miniimonas arenae</name>
    <dbReference type="NCBI Taxonomy" id="676201"/>
    <lineage>
        <taxon>Bacteria</taxon>
        <taxon>Bacillati</taxon>
        <taxon>Actinomycetota</taxon>
        <taxon>Actinomycetes</taxon>
        <taxon>Micrococcales</taxon>
        <taxon>Beutenbergiaceae</taxon>
        <taxon>Miniimonas</taxon>
    </lineage>
</organism>
<dbReference type="RefSeq" id="WP_139987384.1">
    <property type="nucleotide sequence ID" value="NZ_VENP01000051.1"/>
</dbReference>
<dbReference type="Proteomes" id="UP000313849">
    <property type="component" value="Unassembled WGS sequence"/>
</dbReference>
<gene>
    <name evidence="1" type="ORF">FH969_11920</name>
</gene>
<reference evidence="1 2" key="1">
    <citation type="submission" date="2019-06" db="EMBL/GenBank/DDBJ databases">
        <title>Draft genome sequence of Miniimonas arenae KCTC 19750T isolated from sea sand.</title>
        <authorList>
            <person name="Park S.-J."/>
        </authorList>
    </citation>
    <scope>NUCLEOTIDE SEQUENCE [LARGE SCALE GENOMIC DNA]</scope>
    <source>
        <strain evidence="1 2">KCTC 19750</strain>
    </source>
</reference>